<evidence type="ECO:0000313" key="15">
    <source>
        <dbReference type="WBParaSite" id="PTRK_0000590700.1"/>
    </source>
</evidence>
<dbReference type="PANTHER" id="PTHR10127:SF819">
    <property type="entry name" value="ZINC METALLOPROTEINASE NAS-26"/>
    <property type="match status" value="1"/>
</dbReference>
<dbReference type="InterPro" id="IPR035914">
    <property type="entry name" value="Sperma_CUB_dom_sf"/>
</dbReference>
<dbReference type="PROSITE" id="PS51864">
    <property type="entry name" value="ASTACIN"/>
    <property type="match status" value="1"/>
</dbReference>
<accession>A0A0N4ZE73</accession>
<evidence type="ECO:0000256" key="10">
    <source>
        <dbReference type="PIRNR" id="PIRNR036365"/>
    </source>
</evidence>
<keyword evidence="5 10" id="KW-0732">Signal</keyword>
<feature type="active site" evidence="11">
    <location>
        <position position="130"/>
    </location>
</feature>
<comment type="subcellular location">
    <subcellularLocation>
        <location evidence="1 10">Secreted</location>
    </subcellularLocation>
</comment>
<dbReference type="Proteomes" id="UP000038045">
    <property type="component" value="Unplaced"/>
</dbReference>
<dbReference type="SUPFAM" id="SSF55486">
    <property type="entry name" value="Metalloproteases ('zincins'), catalytic domain"/>
    <property type="match status" value="1"/>
</dbReference>
<dbReference type="InterPro" id="IPR017050">
    <property type="entry name" value="Metallopeptidase_nem"/>
</dbReference>
<feature type="chain" id="PRO_5005733248" description="Zinc metalloproteinase" evidence="10 12">
    <location>
        <begin position="19"/>
        <end position="382"/>
    </location>
</feature>
<evidence type="ECO:0000313" key="14">
    <source>
        <dbReference type="Proteomes" id="UP000038045"/>
    </source>
</evidence>
<comment type="cofactor">
    <cofactor evidence="11 12">
        <name>Zn(2+)</name>
        <dbReference type="ChEBI" id="CHEBI:29105"/>
    </cofactor>
    <text evidence="11 12">Binds 1 zinc ion per subunit.</text>
</comment>
<dbReference type="CDD" id="cd04280">
    <property type="entry name" value="ZnMc_astacin_like"/>
    <property type="match status" value="1"/>
</dbReference>
<dbReference type="Gene3D" id="3.40.390.10">
    <property type="entry name" value="Collagenase (Catalytic Domain)"/>
    <property type="match status" value="1"/>
</dbReference>
<reference evidence="15" key="1">
    <citation type="submission" date="2017-02" db="UniProtKB">
        <authorList>
            <consortium name="WormBaseParasite"/>
        </authorList>
    </citation>
    <scope>IDENTIFICATION</scope>
</reference>
<dbReference type="InterPro" id="IPR001506">
    <property type="entry name" value="Peptidase_M12A"/>
</dbReference>
<dbReference type="SMART" id="SM00235">
    <property type="entry name" value="ZnMc"/>
    <property type="match status" value="1"/>
</dbReference>
<evidence type="ECO:0000256" key="11">
    <source>
        <dbReference type="PROSITE-ProRule" id="PRU01211"/>
    </source>
</evidence>
<dbReference type="InterPro" id="IPR034035">
    <property type="entry name" value="Astacin-like_dom"/>
</dbReference>
<keyword evidence="9" id="KW-0325">Glycoprotein</keyword>
<dbReference type="SUPFAM" id="SSF49854">
    <property type="entry name" value="Spermadhesin, CUB domain"/>
    <property type="match status" value="1"/>
</dbReference>
<keyword evidence="11 12" id="KW-0645">Protease</keyword>
<keyword evidence="7 11" id="KW-0482">Metalloprotease</keyword>
<feature type="binding site" evidence="11">
    <location>
        <position position="133"/>
    </location>
    <ligand>
        <name>Zn(2+)</name>
        <dbReference type="ChEBI" id="CHEBI:29105"/>
        <note>catalytic</note>
    </ligand>
</feature>
<dbReference type="GO" id="GO:0008270">
    <property type="term" value="F:zinc ion binding"/>
    <property type="evidence" value="ECO:0007669"/>
    <property type="project" value="UniProtKB-UniRule"/>
</dbReference>
<evidence type="ECO:0000256" key="3">
    <source>
        <dbReference type="ARBA" id="ARBA00022536"/>
    </source>
</evidence>
<dbReference type="GO" id="GO:0018996">
    <property type="term" value="P:molting cycle, collagen and cuticulin-based cuticle"/>
    <property type="evidence" value="ECO:0007669"/>
    <property type="project" value="InterPro"/>
</dbReference>
<keyword evidence="11 12" id="KW-0378">Hydrolase</keyword>
<dbReference type="InterPro" id="IPR024079">
    <property type="entry name" value="MetalloPept_cat_dom_sf"/>
</dbReference>
<sequence length="382" mass="43040">MSLFTLFNFLIFIKGIHCLNTSVLEKNETDDSIISRVKRTMLVDLPFKWTFPIQYTIGPGLDAATIQRGLSLLSKETCLSFTRVSHFTKPGLSFVHGPECASFIGRVSLTRPQEITLNEECNYVTAVQHETSHALGVIHEMSRPDRDNYITVMRQNIYPQILNNFEKFPSSKTQSFGLRYDYGSVMHYDRLAGSFNGRPSTITKNLDYINTLGQKTEFGFNDAKQLNLYYCRNKCTKKLPCRVGGYPNPKNCNVCKCPRFYTGTYCQSILKSSPGCGNARLTAVSTPKMLTLGGIKSCYVELVVPQGSKIRMTITEANLARSFVCEPNNGLEVKYLNDKAVSGIMYCGTIRNKNVVSESNNIVMRFVGKSGYHNVKIRYQKV</sequence>
<evidence type="ECO:0000256" key="2">
    <source>
        <dbReference type="ARBA" id="ARBA00022525"/>
    </source>
</evidence>
<dbReference type="AlphaFoldDB" id="A0A0N4ZE73"/>
<keyword evidence="3" id="KW-0245">EGF-like domain</keyword>
<dbReference type="PROSITE" id="PS00022">
    <property type="entry name" value="EGF_1"/>
    <property type="match status" value="1"/>
</dbReference>
<evidence type="ECO:0000256" key="6">
    <source>
        <dbReference type="ARBA" id="ARBA00022833"/>
    </source>
</evidence>
<keyword evidence="14" id="KW-1185">Reference proteome</keyword>
<feature type="binding site" evidence="11">
    <location>
        <position position="129"/>
    </location>
    <ligand>
        <name>Zn(2+)</name>
        <dbReference type="ChEBI" id="CHEBI:29105"/>
        <note>catalytic</note>
    </ligand>
</feature>
<proteinExistence type="predicted"/>
<comment type="caution">
    <text evidence="11">Lacks conserved residue(s) required for the propagation of feature annotation.</text>
</comment>
<dbReference type="Pfam" id="PF01400">
    <property type="entry name" value="Astacin"/>
    <property type="match status" value="1"/>
</dbReference>
<dbReference type="PRINTS" id="PR00480">
    <property type="entry name" value="ASTACIN"/>
</dbReference>
<evidence type="ECO:0000256" key="1">
    <source>
        <dbReference type="ARBA" id="ARBA00004613"/>
    </source>
</evidence>
<keyword evidence="2 10" id="KW-0964">Secreted</keyword>
<name>A0A0N4ZE73_PARTI</name>
<dbReference type="GO" id="GO:0005576">
    <property type="term" value="C:extracellular region"/>
    <property type="evidence" value="ECO:0007669"/>
    <property type="project" value="UniProtKB-SubCell"/>
</dbReference>
<organism evidence="14 15">
    <name type="scientific">Parastrongyloides trichosuri</name>
    <name type="common">Possum-specific nematode worm</name>
    <dbReference type="NCBI Taxonomy" id="131310"/>
    <lineage>
        <taxon>Eukaryota</taxon>
        <taxon>Metazoa</taxon>
        <taxon>Ecdysozoa</taxon>
        <taxon>Nematoda</taxon>
        <taxon>Chromadorea</taxon>
        <taxon>Rhabditida</taxon>
        <taxon>Tylenchina</taxon>
        <taxon>Panagrolaimomorpha</taxon>
        <taxon>Strongyloidoidea</taxon>
        <taxon>Strongyloididae</taxon>
        <taxon>Parastrongyloides</taxon>
    </lineage>
</organism>
<evidence type="ECO:0000256" key="7">
    <source>
        <dbReference type="ARBA" id="ARBA00023049"/>
    </source>
</evidence>
<evidence type="ECO:0000256" key="12">
    <source>
        <dbReference type="RuleBase" id="RU361183"/>
    </source>
</evidence>
<dbReference type="PIRSF" id="PIRSF036365">
    <property type="entry name" value="Astacin_nematoda"/>
    <property type="match status" value="1"/>
</dbReference>
<evidence type="ECO:0000259" key="13">
    <source>
        <dbReference type="PROSITE" id="PS51864"/>
    </source>
</evidence>
<keyword evidence="6 11" id="KW-0862">Zinc</keyword>
<dbReference type="Gene3D" id="2.60.120.290">
    <property type="entry name" value="Spermadhesin, CUB domain"/>
    <property type="match status" value="1"/>
</dbReference>
<dbReference type="GO" id="GO:0006508">
    <property type="term" value="P:proteolysis"/>
    <property type="evidence" value="ECO:0007669"/>
    <property type="project" value="UniProtKB-KW"/>
</dbReference>
<feature type="domain" description="Peptidase M12A" evidence="13">
    <location>
        <begin position="39"/>
        <end position="236"/>
    </location>
</feature>
<evidence type="ECO:0000256" key="5">
    <source>
        <dbReference type="ARBA" id="ARBA00022729"/>
    </source>
</evidence>
<dbReference type="GO" id="GO:0004222">
    <property type="term" value="F:metalloendopeptidase activity"/>
    <property type="evidence" value="ECO:0007669"/>
    <property type="project" value="UniProtKB-UniRule"/>
</dbReference>
<evidence type="ECO:0000256" key="4">
    <source>
        <dbReference type="ARBA" id="ARBA00022723"/>
    </source>
</evidence>
<evidence type="ECO:0000256" key="8">
    <source>
        <dbReference type="ARBA" id="ARBA00023157"/>
    </source>
</evidence>
<dbReference type="InterPro" id="IPR000742">
    <property type="entry name" value="EGF"/>
</dbReference>
<keyword evidence="4 11" id="KW-0479">Metal-binding</keyword>
<protein>
    <recommendedName>
        <fullName evidence="10">Zinc metalloproteinase</fullName>
    </recommendedName>
</protein>
<dbReference type="InterPro" id="IPR006026">
    <property type="entry name" value="Peptidase_Metallo"/>
</dbReference>
<dbReference type="WBParaSite" id="PTRK_0000590700.1">
    <property type="protein sequence ID" value="PTRK_0000590700.1"/>
    <property type="gene ID" value="PTRK_0000590700"/>
</dbReference>
<feature type="signal peptide" evidence="10 12">
    <location>
        <begin position="1"/>
        <end position="18"/>
    </location>
</feature>
<keyword evidence="8" id="KW-1015">Disulfide bond</keyword>
<feature type="binding site" evidence="11">
    <location>
        <position position="139"/>
    </location>
    <ligand>
        <name>Zn(2+)</name>
        <dbReference type="ChEBI" id="CHEBI:29105"/>
        <note>catalytic</note>
    </ligand>
</feature>
<evidence type="ECO:0000256" key="9">
    <source>
        <dbReference type="ARBA" id="ARBA00023180"/>
    </source>
</evidence>
<dbReference type="PANTHER" id="PTHR10127">
    <property type="entry name" value="DISCOIDIN, CUB, EGF, LAMININ , AND ZINC METALLOPROTEASE DOMAIN CONTAINING"/>
    <property type="match status" value="1"/>
</dbReference>